<comment type="caution">
    <text evidence="3">The sequence shown here is derived from an EMBL/GenBank/DDBJ whole genome shotgun (WGS) entry which is preliminary data.</text>
</comment>
<evidence type="ECO:0000256" key="1">
    <source>
        <dbReference type="SAM" id="MobiDB-lite"/>
    </source>
</evidence>
<name>A0A1W0WC63_HYPEX</name>
<feature type="chain" id="PRO_5010700556" description="P-type domain-containing protein" evidence="2">
    <location>
        <begin position="24"/>
        <end position="102"/>
    </location>
</feature>
<reference evidence="4" key="1">
    <citation type="submission" date="2017-01" db="EMBL/GenBank/DDBJ databases">
        <title>Comparative genomics of anhydrobiosis in the tardigrade Hypsibius dujardini.</title>
        <authorList>
            <person name="Yoshida Y."/>
            <person name="Koutsovoulos G."/>
            <person name="Laetsch D."/>
            <person name="Stevens L."/>
            <person name="Kumar S."/>
            <person name="Horikawa D."/>
            <person name="Ishino K."/>
            <person name="Komine S."/>
            <person name="Tomita M."/>
            <person name="Blaxter M."/>
            <person name="Arakawa K."/>
        </authorList>
    </citation>
    <scope>NUCLEOTIDE SEQUENCE [LARGE SCALE GENOMIC DNA]</scope>
    <source>
        <strain evidence="4">Z151</strain>
    </source>
</reference>
<gene>
    <name evidence="3" type="ORF">BV898_12999</name>
</gene>
<dbReference type="EMBL" id="MTYJ01000137">
    <property type="protein sequence ID" value="OQV12770.1"/>
    <property type="molecule type" value="Genomic_DNA"/>
</dbReference>
<sequence>MTYSHQAVGLLVVNLLQCWTSSAIPSKEERRARISAAGDCAKDCLAETRGPCESRGCCFETDPVKGTRSYYSDQTEEGAGNCPSFTTTAPPTTPTTTTSTTT</sequence>
<evidence type="ECO:0000313" key="3">
    <source>
        <dbReference type="EMBL" id="OQV12770.1"/>
    </source>
</evidence>
<accession>A0A1W0WC63</accession>
<feature type="compositionally biased region" description="Low complexity" evidence="1">
    <location>
        <begin position="86"/>
        <end position="102"/>
    </location>
</feature>
<keyword evidence="2" id="KW-0732">Signal</keyword>
<dbReference type="Proteomes" id="UP000192578">
    <property type="component" value="Unassembled WGS sequence"/>
</dbReference>
<keyword evidence="4" id="KW-1185">Reference proteome</keyword>
<proteinExistence type="predicted"/>
<feature type="signal peptide" evidence="2">
    <location>
        <begin position="1"/>
        <end position="23"/>
    </location>
</feature>
<protein>
    <recommendedName>
        <fullName evidence="5">P-type domain-containing protein</fullName>
    </recommendedName>
</protein>
<feature type="region of interest" description="Disordered" evidence="1">
    <location>
        <begin position="69"/>
        <end position="102"/>
    </location>
</feature>
<dbReference type="AlphaFoldDB" id="A0A1W0WC63"/>
<evidence type="ECO:0000256" key="2">
    <source>
        <dbReference type="SAM" id="SignalP"/>
    </source>
</evidence>
<evidence type="ECO:0008006" key="5">
    <source>
        <dbReference type="Google" id="ProtNLM"/>
    </source>
</evidence>
<evidence type="ECO:0000313" key="4">
    <source>
        <dbReference type="Proteomes" id="UP000192578"/>
    </source>
</evidence>
<organism evidence="3 4">
    <name type="scientific">Hypsibius exemplaris</name>
    <name type="common">Freshwater tardigrade</name>
    <dbReference type="NCBI Taxonomy" id="2072580"/>
    <lineage>
        <taxon>Eukaryota</taxon>
        <taxon>Metazoa</taxon>
        <taxon>Ecdysozoa</taxon>
        <taxon>Tardigrada</taxon>
        <taxon>Eutardigrada</taxon>
        <taxon>Parachela</taxon>
        <taxon>Hypsibioidea</taxon>
        <taxon>Hypsibiidae</taxon>
        <taxon>Hypsibius</taxon>
    </lineage>
</organism>